<comment type="similarity">
    <text evidence="2">Belongs to the acyltransferase 3 family.</text>
</comment>
<keyword evidence="6" id="KW-1185">Reference proteome</keyword>
<gene>
    <name evidence="5" type="ORF">BED47_03085</name>
</gene>
<proteinExistence type="inferred from homology"/>
<dbReference type="RefSeq" id="WP_069032364.1">
    <property type="nucleotide sequence ID" value="NZ_MDKC01000002.1"/>
</dbReference>
<comment type="caution">
    <text evidence="5">The sequence shown here is derived from an EMBL/GenBank/DDBJ whole genome shotgun (WGS) entry which is preliminary data.</text>
</comment>
<keyword evidence="3" id="KW-1133">Transmembrane helix</keyword>
<dbReference type="PANTHER" id="PTHR37312:SF1">
    <property type="entry name" value="MEMBRANE-BOUND ACYLTRANSFERASE YKRP-RELATED"/>
    <property type="match status" value="1"/>
</dbReference>
<reference evidence="5 6" key="1">
    <citation type="submission" date="2016-07" db="EMBL/GenBank/DDBJ databases">
        <authorList>
            <person name="Townsley L."/>
            <person name="Shank E.A."/>
        </authorList>
    </citation>
    <scope>NUCLEOTIDE SEQUENCE [LARGE SCALE GENOMIC DNA]</scope>
    <source>
        <strain evidence="5 6">CH01</strain>
    </source>
</reference>
<evidence type="ECO:0000256" key="3">
    <source>
        <dbReference type="SAM" id="Phobius"/>
    </source>
</evidence>
<accession>A0ABX2ZUB6</accession>
<dbReference type="Pfam" id="PF01757">
    <property type="entry name" value="Acyl_transf_3"/>
    <property type="match status" value="1"/>
</dbReference>
<dbReference type="EMBL" id="MDKC01000002">
    <property type="protein sequence ID" value="ODG93287.1"/>
    <property type="molecule type" value="Genomic_DNA"/>
</dbReference>
<dbReference type="InterPro" id="IPR002656">
    <property type="entry name" value="Acyl_transf_3_dom"/>
</dbReference>
<feature type="transmembrane region" description="Helical" evidence="3">
    <location>
        <begin position="12"/>
        <end position="30"/>
    </location>
</feature>
<dbReference type="InterPro" id="IPR052734">
    <property type="entry name" value="Nod_factor_acetyltransferase"/>
</dbReference>
<feature type="transmembrane region" description="Helical" evidence="3">
    <location>
        <begin position="67"/>
        <end position="86"/>
    </location>
</feature>
<feature type="transmembrane region" description="Helical" evidence="3">
    <location>
        <begin position="232"/>
        <end position="253"/>
    </location>
</feature>
<dbReference type="Proteomes" id="UP000094580">
    <property type="component" value="Unassembled WGS sequence"/>
</dbReference>
<dbReference type="PANTHER" id="PTHR37312">
    <property type="entry name" value="MEMBRANE-BOUND ACYLTRANSFERASE YKRP-RELATED"/>
    <property type="match status" value="1"/>
</dbReference>
<feature type="transmembrane region" description="Helical" evidence="3">
    <location>
        <begin position="145"/>
        <end position="164"/>
    </location>
</feature>
<protein>
    <recommendedName>
        <fullName evidence="4">Acyltransferase 3 domain-containing protein</fullName>
    </recommendedName>
</protein>
<sequence length="284" mass="33091">MKRFIEIDIARGVTIFLVVMGHTAIPIWLNDILRDFRMPLFFFVSGYLFSSQRYLNDMRLLWINKFYALLVPYFTAGILSYFYWLILNAVNPLKYEFIWYKPLVGIFYGNGVNGWLGYNTPIWFLVCLFCAQLLYCYTQKIIGSFSLYIQIGIYLILGYVGYAISRFVFLPWGLDIALVALLFMHFGNKFKYYQLLNKLKPFGIISILSLLIFGIATYFNNADMNYRIYDNLFVFYTAGISGSIATLSIAKLLSKMKFPTKFFTFHNHLNKKALCPFGIQGCYS</sequence>
<keyword evidence="3" id="KW-0812">Transmembrane</keyword>
<evidence type="ECO:0000259" key="4">
    <source>
        <dbReference type="Pfam" id="PF01757"/>
    </source>
</evidence>
<evidence type="ECO:0000313" key="5">
    <source>
        <dbReference type="EMBL" id="ODG93287.1"/>
    </source>
</evidence>
<comment type="subcellular location">
    <subcellularLocation>
        <location evidence="1">Membrane</location>
    </subcellularLocation>
</comment>
<evidence type="ECO:0000256" key="1">
    <source>
        <dbReference type="ARBA" id="ARBA00004370"/>
    </source>
</evidence>
<organism evidence="5 6">
    <name type="scientific">Gottfriedia luciferensis</name>
    <dbReference type="NCBI Taxonomy" id="178774"/>
    <lineage>
        <taxon>Bacteria</taxon>
        <taxon>Bacillati</taxon>
        <taxon>Bacillota</taxon>
        <taxon>Bacilli</taxon>
        <taxon>Bacillales</taxon>
        <taxon>Bacillaceae</taxon>
        <taxon>Gottfriedia</taxon>
    </lineage>
</organism>
<feature type="transmembrane region" description="Helical" evidence="3">
    <location>
        <begin position="199"/>
        <end position="220"/>
    </location>
</feature>
<evidence type="ECO:0000313" key="6">
    <source>
        <dbReference type="Proteomes" id="UP000094580"/>
    </source>
</evidence>
<feature type="transmembrane region" description="Helical" evidence="3">
    <location>
        <begin position="170"/>
        <end position="187"/>
    </location>
</feature>
<keyword evidence="3" id="KW-0472">Membrane</keyword>
<feature type="domain" description="Acyltransferase 3" evidence="4">
    <location>
        <begin position="5"/>
        <end position="240"/>
    </location>
</feature>
<name>A0ABX2ZUB6_9BACI</name>
<evidence type="ECO:0000256" key="2">
    <source>
        <dbReference type="ARBA" id="ARBA00007400"/>
    </source>
</evidence>